<comment type="catalytic activity">
    <reaction evidence="9 10">
        <text>tRNA(Ile) + L-isoleucine + ATP = L-isoleucyl-tRNA(Ile) + AMP + diphosphate</text>
        <dbReference type="Rhea" id="RHEA:11060"/>
        <dbReference type="Rhea" id="RHEA-COMP:9666"/>
        <dbReference type="Rhea" id="RHEA-COMP:9695"/>
        <dbReference type="ChEBI" id="CHEBI:30616"/>
        <dbReference type="ChEBI" id="CHEBI:33019"/>
        <dbReference type="ChEBI" id="CHEBI:58045"/>
        <dbReference type="ChEBI" id="CHEBI:78442"/>
        <dbReference type="ChEBI" id="CHEBI:78528"/>
        <dbReference type="ChEBI" id="CHEBI:456215"/>
        <dbReference type="EC" id="6.1.1.5"/>
    </reaction>
</comment>
<dbReference type="InterPro" id="IPR013155">
    <property type="entry name" value="M/V/L/I-tRNA-synth_anticd-bd"/>
</dbReference>
<dbReference type="Pfam" id="PF00133">
    <property type="entry name" value="tRNA-synt_1"/>
    <property type="match status" value="1"/>
</dbReference>
<evidence type="ECO:0000256" key="9">
    <source>
        <dbReference type="ARBA" id="ARBA00048359"/>
    </source>
</evidence>
<keyword evidence="10" id="KW-0862">Zinc</keyword>
<dbReference type="InterPro" id="IPR002301">
    <property type="entry name" value="Ile-tRNA-ligase"/>
</dbReference>
<dbReference type="Pfam" id="PF08264">
    <property type="entry name" value="Anticodon_1"/>
    <property type="match status" value="1"/>
</dbReference>
<dbReference type="CDD" id="cd07960">
    <property type="entry name" value="Anticodon_Ia_Ile_BEm"/>
    <property type="match status" value="1"/>
</dbReference>
<organism evidence="14 15">
    <name type="scientific">Negativicoccus succinicivorans DORA_17_25</name>
    <dbReference type="NCBI Taxonomy" id="1403945"/>
    <lineage>
        <taxon>Bacteria</taxon>
        <taxon>Bacillati</taxon>
        <taxon>Bacillota</taxon>
        <taxon>Negativicutes</taxon>
        <taxon>Veillonellales</taxon>
        <taxon>Veillonellaceae</taxon>
        <taxon>Negativicoccus</taxon>
    </lineage>
</organism>
<dbReference type="Gene3D" id="3.40.50.620">
    <property type="entry name" value="HUPs"/>
    <property type="match status" value="2"/>
</dbReference>
<dbReference type="EC" id="6.1.1.5" evidence="10"/>
<dbReference type="InterPro" id="IPR014729">
    <property type="entry name" value="Rossmann-like_a/b/a_fold"/>
</dbReference>
<dbReference type="InterPro" id="IPR023585">
    <property type="entry name" value="Ile-tRNA-ligase_type1"/>
</dbReference>
<keyword evidence="2 10" id="KW-0963">Cytoplasm</keyword>
<dbReference type="GO" id="GO:0005524">
    <property type="term" value="F:ATP binding"/>
    <property type="evidence" value="ECO:0007669"/>
    <property type="project" value="UniProtKB-UniRule"/>
</dbReference>
<dbReference type="Pfam" id="PF06827">
    <property type="entry name" value="zf-FPG_IleRS"/>
    <property type="match status" value="1"/>
</dbReference>
<feature type="binding site" evidence="10">
    <location>
        <position position="948"/>
    </location>
    <ligand>
        <name>Zn(2+)</name>
        <dbReference type="ChEBI" id="CHEBI:29105"/>
    </ligand>
</feature>
<evidence type="ECO:0000259" key="13">
    <source>
        <dbReference type="Pfam" id="PF08264"/>
    </source>
</evidence>
<dbReference type="InterPro" id="IPR001412">
    <property type="entry name" value="aa-tRNA-synth_I_CS"/>
</dbReference>
<evidence type="ECO:0000256" key="5">
    <source>
        <dbReference type="ARBA" id="ARBA00022840"/>
    </source>
</evidence>
<dbReference type="SUPFAM" id="SSF50677">
    <property type="entry name" value="ValRS/IleRS/LeuRS editing domain"/>
    <property type="match status" value="1"/>
</dbReference>
<comment type="domain">
    <text evidence="10">IleRS has two distinct active sites: one for aminoacylation and one for editing. The misactivated valine is translocated from the active site to the editing site, which sterically excludes the correctly activated isoleucine. The single editing site contains two valyl binding pockets, one specific for each substrate (Val-AMP or Val-tRNA(Ile)).</text>
</comment>
<comment type="function">
    <text evidence="8 10">Catalyzes the attachment of isoleucine to tRNA(Ile). As IleRS can inadvertently accommodate and process structurally similar amino acids such as valine, to avoid such errors it has two additional distinct tRNA(Ile)-dependent editing activities. One activity is designated as 'pretransfer' editing and involves the hydrolysis of activated Val-AMP. The other activity is designated 'posttransfer' editing and involves deacylation of mischarged Val-tRNA(Ile).</text>
</comment>
<keyword evidence="3 10" id="KW-0436">Ligase</keyword>
<dbReference type="InterPro" id="IPR009080">
    <property type="entry name" value="tRNAsynth_Ia_anticodon-bd"/>
</dbReference>
<evidence type="ECO:0000256" key="2">
    <source>
        <dbReference type="ARBA" id="ARBA00022490"/>
    </source>
</evidence>
<keyword evidence="4 10" id="KW-0547">Nucleotide-binding</keyword>
<dbReference type="InterPro" id="IPR002300">
    <property type="entry name" value="aa-tRNA-synth_Ia"/>
</dbReference>
<dbReference type="InterPro" id="IPR010663">
    <property type="entry name" value="Znf_FPG/IleRS"/>
</dbReference>
<accession>W1U6A6</accession>
<comment type="similarity">
    <text evidence="1 10">Belongs to the class-I aminoacyl-tRNA synthetase family. IleS type 1 subfamily.</text>
</comment>
<dbReference type="FunFam" id="3.40.50.620:FF:000152">
    <property type="entry name" value="Isoleucine--tRNA ligase"/>
    <property type="match status" value="1"/>
</dbReference>
<feature type="binding site" evidence="10">
    <location>
        <position position="650"/>
    </location>
    <ligand>
        <name>ATP</name>
        <dbReference type="ChEBI" id="CHEBI:30616"/>
    </ligand>
</feature>
<dbReference type="SUPFAM" id="SSF52374">
    <property type="entry name" value="Nucleotidylyl transferase"/>
    <property type="match status" value="1"/>
</dbReference>
<feature type="short sequence motif" description="'HIGH' region" evidence="10">
    <location>
        <begin position="101"/>
        <end position="111"/>
    </location>
</feature>
<dbReference type="GO" id="GO:0008270">
    <property type="term" value="F:zinc ion binding"/>
    <property type="evidence" value="ECO:0007669"/>
    <property type="project" value="UniProtKB-UniRule"/>
</dbReference>
<evidence type="ECO:0000256" key="4">
    <source>
        <dbReference type="ARBA" id="ARBA00022741"/>
    </source>
</evidence>
<feature type="domain" description="Aminoacyl-tRNA synthetase class Ia" evidence="11">
    <location>
        <begin position="70"/>
        <end position="686"/>
    </location>
</feature>
<dbReference type="PROSITE" id="PS00178">
    <property type="entry name" value="AA_TRNA_LIGASE_I"/>
    <property type="match status" value="1"/>
</dbReference>
<dbReference type="GO" id="GO:0002161">
    <property type="term" value="F:aminoacyl-tRNA deacylase activity"/>
    <property type="evidence" value="ECO:0007669"/>
    <property type="project" value="InterPro"/>
</dbReference>
<evidence type="ECO:0000256" key="6">
    <source>
        <dbReference type="ARBA" id="ARBA00022917"/>
    </source>
</evidence>
<keyword evidence="6 10" id="KW-0648">Protein biosynthesis</keyword>
<dbReference type="Gene3D" id="1.10.730.20">
    <property type="match status" value="1"/>
</dbReference>
<feature type="binding site" evidence="10">
    <location>
        <position position="606"/>
    </location>
    <ligand>
        <name>L-isoleucyl-5'-AMP</name>
        <dbReference type="ChEBI" id="CHEBI:178002"/>
    </ligand>
</feature>
<keyword evidence="7 10" id="KW-0030">Aminoacyl-tRNA synthetase</keyword>
<reference evidence="14 15" key="1">
    <citation type="submission" date="2013-12" db="EMBL/GenBank/DDBJ databases">
        <title>A Varibaculum cambriense genome reconstructed from a premature infant gut community with otherwise low bacterial novelty that shifts toward anaerobic metabolism during the third week of life.</title>
        <authorList>
            <person name="Brown C.T."/>
            <person name="Sharon I."/>
            <person name="Thomas B.C."/>
            <person name="Castelle C.J."/>
            <person name="Morowitz M.J."/>
            <person name="Banfield J.F."/>
        </authorList>
    </citation>
    <scope>NUCLEOTIDE SEQUENCE [LARGE SCALE GENOMIC DNA]</scope>
    <source>
        <strain evidence="15">DORA_17_25</strain>
    </source>
</reference>
<dbReference type="NCBIfam" id="TIGR00392">
    <property type="entry name" value="ileS"/>
    <property type="match status" value="1"/>
</dbReference>
<protein>
    <recommendedName>
        <fullName evidence="10">Isoleucine--tRNA ligase</fullName>
        <ecNumber evidence="10">6.1.1.5</ecNumber>
    </recommendedName>
    <alternativeName>
        <fullName evidence="10">Isoleucyl-tRNA synthetase</fullName>
        <shortName evidence="10">IleRS</shortName>
    </alternativeName>
</protein>
<dbReference type="GO" id="GO:0004822">
    <property type="term" value="F:isoleucine-tRNA ligase activity"/>
    <property type="evidence" value="ECO:0007669"/>
    <property type="project" value="UniProtKB-UniRule"/>
</dbReference>
<proteinExistence type="inferred from homology"/>
<evidence type="ECO:0000256" key="7">
    <source>
        <dbReference type="ARBA" id="ARBA00023146"/>
    </source>
</evidence>
<feature type="binding site" evidence="10">
    <location>
        <position position="965"/>
    </location>
    <ligand>
        <name>Zn(2+)</name>
        <dbReference type="ChEBI" id="CHEBI:29105"/>
    </ligand>
</feature>
<dbReference type="InterPro" id="IPR033708">
    <property type="entry name" value="Anticodon_Ile_BEm"/>
</dbReference>
<dbReference type="PANTHER" id="PTHR42765:SF1">
    <property type="entry name" value="ISOLEUCINE--TRNA LIGASE, MITOCHONDRIAL"/>
    <property type="match status" value="1"/>
</dbReference>
<dbReference type="GO" id="GO:0005829">
    <property type="term" value="C:cytosol"/>
    <property type="evidence" value="ECO:0007669"/>
    <property type="project" value="TreeGrafter"/>
</dbReference>
<dbReference type="PATRIC" id="fig|1403945.3.peg.273"/>
<evidence type="ECO:0000256" key="1">
    <source>
        <dbReference type="ARBA" id="ARBA00006887"/>
    </source>
</evidence>
<dbReference type="HAMAP" id="MF_02002">
    <property type="entry name" value="Ile_tRNA_synth_type1"/>
    <property type="match status" value="1"/>
</dbReference>
<comment type="subcellular location">
    <subcellularLocation>
        <location evidence="10">Cytoplasm</location>
    </subcellularLocation>
</comment>
<dbReference type="CDD" id="cd00818">
    <property type="entry name" value="IleRS_core"/>
    <property type="match status" value="1"/>
</dbReference>
<comment type="subunit">
    <text evidence="10">Monomer.</text>
</comment>
<evidence type="ECO:0000256" key="3">
    <source>
        <dbReference type="ARBA" id="ARBA00022598"/>
    </source>
</evidence>
<comment type="cofactor">
    <cofactor evidence="10">
        <name>Zn(2+)</name>
        <dbReference type="ChEBI" id="CHEBI:29105"/>
    </cofactor>
    <text evidence="10">Binds 1 zinc ion per subunit.</text>
</comment>
<evidence type="ECO:0000259" key="11">
    <source>
        <dbReference type="Pfam" id="PF00133"/>
    </source>
</evidence>
<feature type="binding site" evidence="10">
    <location>
        <position position="945"/>
    </location>
    <ligand>
        <name>Zn(2+)</name>
        <dbReference type="ChEBI" id="CHEBI:29105"/>
    </ligand>
</feature>
<comment type="caution">
    <text evidence="14">The sequence shown here is derived from an EMBL/GenBank/DDBJ whole genome shotgun (WGS) entry which is preliminary data.</text>
</comment>
<evidence type="ECO:0000313" key="15">
    <source>
        <dbReference type="Proteomes" id="UP000018840"/>
    </source>
</evidence>
<dbReference type="InterPro" id="IPR009008">
    <property type="entry name" value="Val/Leu/Ile-tRNA-synth_edit"/>
</dbReference>
<evidence type="ECO:0000259" key="12">
    <source>
        <dbReference type="Pfam" id="PF06827"/>
    </source>
</evidence>
<dbReference type="Gene3D" id="1.10.10.830">
    <property type="entry name" value="Ile-tRNA synthetase CP2 domain-like"/>
    <property type="match status" value="1"/>
</dbReference>
<dbReference type="FunFam" id="1.10.730.20:FF:000001">
    <property type="entry name" value="Isoleucine--tRNA ligase"/>
    <property type="match status" value="1"/>
</dbReference>
<evidence type="ECO:0000256" key="10">
    <source>
        <dbReference type="HAMAP-Rule" id="MF_02002"/>
    </source>
</evidence>
<dbReference type="PRINTS" id="PR00984">
    <property type="entry name" value="TRNASYNTHILE"/>
</dbReference>
<sequence length="979" mass="110933">MPQVFAGRTVIALERSAMTSRVVPRETTFSSLGDEAFFYYREDIMDYGKTLHLPQTEFPMRGNLPKREPQWLDFWQEHDIYKKRLAQREGAESFVLHDGPPYANGYLHIGHAMNKTLKDIIMKYKTMRGYYTPYRPGWDTHGLPIEHAVIKNTGLNRAEMSPLELRAKCLAYAKEFIEIQKKDFIRFGVMGDWDRPYLTFDPKLEDRELAVFGEMAKKGYIYKGRKTVYWCPVCETALAEAEIEYADKKSFSIFVKFPLIDARGFLPEGANKDNAFCVIWTTTPWTLPANMAIAMHPEIDYVWVKAGDEYYLMAQDLVESALGACKIADYEVVSEPKKGQELEGMAFHHPFLERTSSVILGEHVTLDAGTGCVHTAPGHGVEDFEVGKKYGLDILSPVDDKGNLTAEAGEDLAGLNVLDGADVAVIKKLAHAGKLLGKSTLHHQFAHCWRSKNPVIYRATEQWFASVDDFRDDALKAVNDTEFIPSWGRERLYNMVADRQDWCISRQRVWGVPIPIFYCNDCHEAVITDETMATVRAKVREEGTDAWWKYEAKDLLPENFACPHCGGHEFTKESNIMDVWFDSGSTWSGVLEQEGSELYPASMYLEGSDQHRGWFQSSLLTSVAVNGHAPYKTVLTHGFTMDGEGRKMSKSLGNTVAPQEIINQFGADVMRLWVSSADYQSDVRLSPKIVKQMSDVYRKIRNTFRFLLGNLSDFRPGVDDVAYEQLEEIDRWALLRLEEVREKVTQAYENYEFHVMYHVIHNYCTVDLSAMYLDIVKDRLYAETATSVTRRAAQTVLYQILQTLVRLIAPVLSFTAEEIWQAMPTVDAKAESVHLTDWPEAAAEHRDAELGQRWEKRLTLRTDILKALEAARQDKVIGHPLDAKVILHAAGETYDELMRIVDDLAALAIVSEVEVVEGTAGAAGMQAETTPDLICEIQKSTAPKCERCWIHSETVGDSAEHPTVCARCARVLAEESVQE</sequence>
<dbReference type="GO" id="GO:0000049">
    <property type="term" value="F:tRNA binding"/>
    <property type="evidence" value="ECO:0007669"/>
    <property type="project" value="InterPro"/>
</dbReference>
<feature type="short sequence motif" description="'KMSKS' region" evidence="10">
    <location>
        <begin position="647"/>
        <end position="651"/>
    </location>
</feature>
<evidence type="ECO:0000256" key="8">
    <source>
        <dbReference type="ARBA" id="ARBA00025217"/>
    </source>
</evidence>
<dbReference type="PANTHER" id="PTHR42765">
    <property type="entry name" value="SOLEUCYL-TRNA SYNTHETASE"/>
    <property type="match status" value="1"/>
</dbReference>
<feature type="domain" description="Zinc finger FPG/IleRS-type" evidence="12">
    <location>
        <begin position="944"/>
        <end position="970"/>
    </location>
</feature>
<dbReference type="Proteomes" id="UP000018840">
    <property type="component" value="Unassembled WGS sequence"/>
</dbReference>
<keyword evidence="10" id="KW-0479">Metal-binding</keyword>
<feature type="binding site" evidence="10">
    <location>
        <position position="968"/>
    </location>
    <ligand>
        <name>Zn(2+)</name>
        <dbReference type="ChEBI" id="CHEBI:29105"/>
    </ligand>
</feature>
<dbReference type="GO" id="GO:0006428">
    <property type="term" value="P:isoleucyl-tRNA aminoacylation"/>
    <property type="evidence" value="ECO:0007669"/>
    <property type="project" value="UniProtKB-UniRule"/>
</dbReference>
<dbReference type="InterPro" id="IPR050081">
    <property type="entry name" value="Ile-tRNA_ligase"/>
</dbReference>
<dbReference type="EMBL" id="AZMC01000202">
    <property type="protein sequence ID" value="ETI88184.1"/>
    <property type="molecule type" value="Genomic_DNA"/>
</dbReference>
<dbReference type="AlphaFoldDB" id="W1U6A6"/>
<keyword evidence="5 10" id="KW-0067">ATP-binding</keyword>
<gene>
    <name evidence="10" type="primary">ileS</name>
    <name evidence="14" type="ORF">Q612_NSC00202G0002</name>
</gene>
<feature type="domain" description="Methionyl/Valyl/Leucyl/Isoleucyl-tRNA synthetase anticodon-binding" evidence="13">
    <location>
        <begin position="730"/>
        <end position="886"/>
    </location>
</feature>
<dbReference type="Gene3D" id="3.90.740.10">
    <property type="entry name" value="Valyl/Leucyl/Isoleucyl-tRNA synthetase, editing domain"/>
    <property type="match status" value="1"/>
</dbReference>
<name>W1U6A6_9FIRM</name>
<evidence type="ECO:0000313" key="14">
    <source>
        <dbReference type="EMBL" id="ETI88184.1"/>
    </source>
</evidence>
<dbReference type="SUPFAM" id="SSF47323">
    <property type="entry name" value="Anticodon-binding domain of a subclass of class I aminoacyl-tRNA synthetases"/>
    <property type="match status" value="1"/>
</dbReference>